<dbReference type="AlphaFoldDB" id="A0A166CK88"/>
<dbReference type="Pfam" id="PF20434">
    <property type="entry name" value="BD-FAE"/>
    <property type="match status" value="1"/>
</dbReference>
<dbReference type="PANTHER" id="PTHR48081:SF3">
    <property type="entry name" value="ALPHA_BETA HYDROLASE FOLD-3 DOMAIN-CONTAINING PROTEIN"/>
    <property type="match status" value="1"/>
</dbReference>
<feature type="domain" description="BD-FAE-like" evidence="3">
    <location>
        <begin position="27"/>
        <end position="141"/>
    </location>
</feature>
<dbReference type="Proteomes" id="UP000076532">
    <property type="component" value="Unassembled WGS sequence"/>
</dbReference>
<feature type="domain" description="Peptidase S9 prolyl oligopeptidase catalytic" evidence="2">
    <location>
        <begin position="271"/>
        <end position="342"/>
    </location>
</feature>
<dbReference type="GO" id="GO:0006508">
    <property type="term" value="P:proteolysis"/>
    <property type="evidence" value="ECO:0007669"/>
    <property type="project" value="InterPro"/>
</dbReference>
<dbReference type="OrthoDB" id="19653at2759"/>
<dbReference type="InterPro" id="IPR049492">
    <property type="entry name" value="BD-FAE-like_dom"/>
</dbReference>
<evidence type="ECO:0000313" key="4">
    <source>
        <dbReference type="EMBL" id="KZP13740.1"/>
    </source>
</evidence>
<dbReference type="PANTHER" id="PTHR48081">
    <property type="entry name" value="AB HYDROLASE SUPERFAMILY PROTEIN C4A8.06C"/>
    <property type="match status" value="1"/>
</dbReference>
<evidence type="ECO:0000256" key="1">
    <source>
        <dbReference type="ARBA" id="ARBA00022801"/>
    </source>
</evidence>
<dbReference type="STRING" id="436010.A0A166CK88"/>
<gene>
    <name evidence="4" type="ORF">FIBSPDRAFT_797516</name>
</gene>
<dbReference type="EMBL" id="KV417628">
    <property type="protein sequence ID" value="KZP13740.1"/>
    <property type="molecule type" value="Genomic_DNA"/>
</dbReference>
<accession>A0A166CK88</accession>
<dbReference type="GO" id="GO:0008236">
    <property type="term" value="F:serine-type peptidase activity"/>
    <property type="evidence" value="ECO:0007669"/>
    <property type="project" value="InterPro"/>
</dbReference>
<keyword evidence="1" id="KW-0378">Hydrolase</keyword>
<dbReference type="InterPro" id="IPR029058">
    <property type="entry name" value="AB_hydrolase_fold"/>
</dbReference>
<evidence type="ECO:0000259" key="2">
    <source>
        <dbReference type="Pfam" id="PF00326"/>
    </source>
</evidence>
<evidence type="ECO:0000259" key="3">
    <source>
        <dbReference type="Pfam" id="PF20434"/>
    </source>
</evidence>
<name>A0A166CK88_9AGAM</name>
<evidence type="ECO:0000313" key="5">
    <source>
        <dbReference type="Proteomes" id="UP000076532"/>
    </source>
</evidence>
<proteinExistence type="predicted"/>
<keyword evidence="5" id="KW-1185">Reference proteome</keyword>
<dbReference type="Pfam" id="PF00326">
    <property type="entry name" value="Peptidase_S9"/>
    <property type="match status" value="1"/>
</dbReference>
<protein>
    <submittedName>
        <fullName evidence="4">Alpha/beta-hydrolase</fullName>
    </submittedName>
</protein>
<dbReference type="InterPro" id="IPR050300">
    <property type="entry name" value="GDXG_lipolytic_enzyme"/>
</dbReference>
<dbReference type="SUPFAM" id="SSF53474">
    <property type="entry name" value="alpha/beta-Hydrolases"/>
    <property type="match status" value="1"/>
</dbReference>
<sequence>MDFPPDPVPYDPVTLVYSKVDGLELKVDIYVPPNATGSMPAIICWHGGGMVIGDRKPRDVQITTWMIEMAMVKGIIYISPDYRLLYPSNSRHQLDDVRSLSRFLSAEVNSHLPNGAKVDTARIAVSGSSAGVYLARMAAIHVQPRPVAFFSLYGMGGDWMLDWYLAVKSEPVAFVGVMLPKEAVAGFFDPAHALQPVAENPFVVADGGVWADSLKRMVLFPWWLQTGEIVDYVSGQTGLSEVLRALPYAEREAAIPPSVAELFPQRHISAQFPPSIFIHGDADGMVPVSESTYTHEQLQKAGVESELHLVPGGEHGLNVKGVYIPGAEDVFAKAFAFFVKHLL</sequence>
<dbReference type="InterPro" id="IPR001375">
    <property type="entry name" value="Peptidase_S9_cat"/>
</dbReference>
<reference evidence="4 5" key="1">
    <citation type="journal article" date="2016" name="Mol. Biol. Evol.">
        <title>Comparative Genomics of Early-Diverging Mushroom-Forming Fungi Provides Insights into the Origins of Lignocellulose Decay Capabilities.</title>
        <authorList>
            <person name="Nagy L.G."/>
            <person name="Riley R."/>
            <person name="Tritt A."/>
            <person name="Adam C."/>
            <person name="Daum C."/>
            <person name="Floudas D."/>
            <person name="Sun H."/>
            <person name="Yadav J.S."/>
            <person name="Pangilinan J."/>
            <person name="Larsson K.H."/>
            <person name="Matsuura K."/>
            <person name="Barry K."/>
            <person name="Labutti K."/>
            <person name="Kuo R."/>
            <person name="Ohm R.A."/>
            <person name="Bhattacharya S.S."/>
            <person name="Shirouzu T."/>
            <person name="Yoshinaga Y."/>
            <person name="Martin F.M."/>
            <person name="Grigoriev I.V."/>
            <person name="Hibbett D.S."/>
        </authorList>
    </citation>
    <scope>NUCLEOTIDE SEQUENCE [LARGE SCALE GENOMIC DNA]</scope>
    <source>
        <strain evidence="4 5">CBS 109695</strain>
    </source>
</reference>
<organism evidence="4 5">
    <name type="scientific">Athelia psychrophila</name>
    <dbReference type="NCBI Taxonomy" id="1759441"/>
    <lineage>
        <taxon>Eukaryota</taxon>
        <taxon>Fungi</taxon>
        <taxon>Dikarya</taxon>
        <taxon>Basidiomycota</taxon>
        <taxon>Agaricomycotina</taxon>
        <taxon>Agaricomycetes</taxon>
        <taxon>Agaricomycetidae</taxon>
        <taxon>Atheliales</taxon>
        <taxon>Atheliaceae</taxon>
        <taxon>Athelia</taxon>
    </lineage>
</organism>
<dbReference type="Gene3D" id="3.40.50.1820">
    <property type="entry name" value="alpha/beta hydrolase"/>
    <property type="match status" value="1"/>
</dbReference>